<dbReference type="AlphaFoldDB" id="A0A0N4Y9I2"/>
<gene>
    <name evidence="2" type="ORF">NBR_LOCUS12962</name>
</gene>
<dbReference type="EMBL" id="UYSL01020900">
    <property type="protein sequence ID" value="VDL76551.1"/>
    <property type="molecule type" value="Genomic_DNA"/>
</dbReference>
<dbReference type="Proteomes" id="UP000271162">
    <property type="component" value="Unassembled WGS sequence"/>
</dbReference>
<evidence type="ECO:0000313" key="4">
    <source>
        <dbReference type="WBParaSite" id="NBR_0001296101-mRNA-1"/>
    </source>
</evidence>
<protein>
    <submittedName>
        <fullName evidence="4">GOLD domain-containing protein</fullName>
    </submittedName>
</protein>
<reference evidence="2 3" key="2">
    <citation type="submission" date="2018-11" db="EMBL/GenBank/DDBJ databases">
        <authorList>
            <consortium name="Pathogen Informatics"/>
        </authorList>
    </citation>
    <scope>NUCLEOTIDE SEQUENCE [LARGE SCALE GENOMIC DNA]</scope>
</reference>
<evidence type="ECO:0000313" key="3">
    <source>
        <dbReference type="Proteomes" id="UP000271162"/>
    </source>
</evidence>
<evidence type="ECO:0000313" key="2">
    <source>
        <dbReference type="EMBL" id="VDL76551.1"/>
    </source>
</evidence>
<keyword evidence="3" id="KW-1185">Reference proteome</keyword>
<organism evidence="4">
    <name type="scientific">Nippostrongylus brasiliensis</name>
    <name type="common">Rat hookworm</name>
    <dbReference type="NCBI Taxonomy" id="27835"/>
    <lineage>
        <taxon>Eukaryota</taxon>
        <taxon>Metazoa</taxon>
        <taxon>Ecdysozoa</taxon>
        <taxon>Nematoda</taxon>
        <taxon>Chromadorea</taxon>
        <taxon>Rhabditida</taxon>
        <taxon>Rhabditina</taxon>
        <taxon>Rhabditomorpha</taxon>
        <taxon>Strongyloidea</taxon>
        <taxon>Heligmosomidae</taxon>
        <taxon>Nippostrongylus</taxon>
    </lineage>
</organism>
<keyword evidence="1" id="KW-0812">Transmembrane</keyword>
<proteinExistence type="predicted"/>
<feature type="transmembrane region" description="Helical" evidence="1">
    <location>
        <begin position="85"/>
        <end position="107"/>
    </location>
</feature>
<evidence type="ECO:0000256" key="1">
    <source>
        <dbReference type="SAM" id="Phobius"/>
    </source>
</evidence>
<dbReference type="WBParaSite" id="NBR_0001296101-mRNA-1">
    <property type="protein sequence ID" value="NBR_0001296101-mRNA-1"/>
    <property type="gene ID" value="NBR_0001296101"/>
</dbReference>
<name>A0A0N4Y9I2_NIPBR</name>
<accession>A0A0N4Y9I2</accession>
<sequence>MLIEEVKGVGTFVKMVHNTTEAGDYEMCIIAPHAMNAYFHLAAFNRSVFVDPENATKWMLESLRADTTPVYKRDIRMQRTSSGFITWYVVVFCISAIITSITEVAIVQRMFRTK</sequence>
<keyword evidence="1" id="KW-1133">Transmembrane helix</keyword>
<keyword evidence="1" id="KW-0472">Membrane</keyword>
<reference evidence="4" key="1">
    <citation type="submission" date="2017-02" db="UniProtKB">
        <authorList>
            <consortium name="WormBaseParasite"/>
        </authorList>
    </citation>
    <scope>IDENTIFICATION</scope>
</reference>